<name>A0AA97AHN9_9CYAN</name>
<dbReference type="PRINTS" id="PR00081">
    <property type="entry name" value="GDHRDH"/>
</dbReference>
<dbReference type="InterPro" id="IPR002347">
    <property type="entry name" value="SDR_fam"/>
</dbReference>
<protein>
    <submittedName>
        <fullName evidence="2">SDR family oxidoreductase</fullName>
    </submittedName>
</protein>
<gene>
    <name evidence="2" type="ORF">HJG54_24555</name>
</gene>
<dbReference type="EMBL" id="CP053586">
    <property type="protein sequence ID" value="WNZ25695.1"/>
    <property type="molecule type" value="Genomic_DNA"/>
</dbReference>
<accession>A0AA97AHN9</accession>
<dbReference type="InterPro" id="IPR036291">
    <property type="entry name" value="NAD(P)-bd_dom_sf"/>
</dbReference>
<comment type="similarity">
    <text evidence="1">Belongs to the short-chain dehydrogenases/reductases (SDR) family.</text>
</comment>
<dbReference type="SUPFAM" id="SSF51735">
    <property type="entry name" value="NAD(P)-binding Rossmann-fold domains"/>
    <property type="match status" value="1"/>
</dbReference>
<evidence type="ECO:0000256" key="1">
    <source>
        <dbReference type="ARBA" id="ARBA00006484"/>
    </source>
</evidence>
<dbReference type="AlphaFoldDB" id="A0AA97AHN9"/>
<proteinExistence type="inferred from homology"/>
<organism evidence="2">
    <name type="scientific">Leptolyngbya sp. NK1-12</name>
    <dbReference type="NCBI Taxonomy" id="2547451"/>
    <lineage>
        <taxon>Bacteria</taxon>
        <taxon>Bacillati</taxon>
        <taxon>Cyanobacteriota</taxon>
        <taxon>Cyanophyceae</taxon>
        <taxon>Leptolyngbyales</taxon>
        <taxon>Leptolyngbyaceae</taxon>
        <taxon>Leptolyngbya group</taxon>
        <taxon>Leptolyngbya</taxon>
    </lineage>
</organism>
<dbReference type="Pfam" id="PF13561">
    <property type="entry name" value="adh_short_C2"/>
    <property type="match status" value="1"/>
</dbReference>
<dbReference type="Gene3D" id="3.40.50.720">
    <property type="entry name" value="NAD(P)-binding Rossmann-like Domain"/>
    <property type="match status" value="1"/>
</dbReference>
<sequence length="249" mass="27249">MNSDVVTKEDDNPNTKKVVMVTAASRGIGAGCARELAARGYRVSLLARSATVFDLAQELEGIAVQGSMSNIQDLQQFVQTTLDSYGRIDALVNSFGDPPRLDLLDISDQMWLENFELLFLSVVRLARLVTEPMQQQGSGAIVNISACDVLEPDLGTPFSGTLRAAMAGFTKLYAKRYRGDHIRMNSVAPFFVADQLEELEGWNVPTDLMWGRPATYTELAKTVAFLISDEAKFITGTTLMVDEARSAAI</sequence>
<dbReference type="InterPro" id="IPR050259">
    <property type="entry name" value="SDR"/>
</dbReference>
<dbReference type="RefSeq" id="WP_316431857.1">
    <property type="nucleotide sequence ID" value="NZ_CP053586.1"/>
</dbReference>
<dbReference type="PANTHER" id="PTHR42879">
    <property type="entry name" value="3-OXOACYL-(ACYL-CARRIER-PROTEIN) REDUCTASE"/>
    <property type="match status" value="1"/>
</dbReference>
<reference evidence="2" key="1">
    <citation type="submission" date="2020-05" db="EMBL/GenBank/DDBJ databases">
        <authorList>
            <person name="Zhu T."/>
            <person name="Keshari N."/>
            <person name="Lu X."/>
        </authorList>
    </citation>
    <scope>NUCLEOTIDE SEQUENCE</scope>
    <source>
        <strain evidence="2">NK1-12</strain>
    </source>
</reference>
<evidence type="ECO:0000313" key="2">
    <source>
        <dbReference type="EMBL" id="WNZ25695.1"/>
    </source>
</evidence>